<evidence type="ECO:0000313" key="7">
    <source>
        <dbReference type="Proteomes" id="UP001295684"/>
    </source>
</evidence>
<dbReference type="GO" id="GO:0004721">
    <property type="term" value="F:phosphoprotein phosphatase activity"/>
    <property type="evidence" value="ECO:0007669"/>
    <property type="project" value="UniProtKB-KW"/>
</dbReference>
<dbReference type="SUPFAM" id="SSF52799">
    <property type="entry name" value="(Phosphotyrosine protein) phosphatases II"/>
    <property type="match status" value="1"/>
</dbReference>
<dbReference type="InterPro" id="IPR000340">
    <property type="entry name" value="Dual-sp_phosphatase_cat-dom"/>
</dbReference>
<dbReference type="InterPro" id="IPR020422">
    <property type="entry name" value="TYR_PHOSPHATASE_DUAL_dom"/>
</dbReference>
<dbReference type="Proteomes" id="UP001295684">
    <property type="component" value="Unassembled WGS sequence"/>
</dbReference>
<dbReference type="InterPro" id="IPR050561">
    <property type="entry name" value="PTP"/>
</dbReference>
<dbReference type="AlphaFoldDB" id="A0AAD1U5G0"/>
<evidence type="ECO:0000256" key="2">
    <source>
        <dbReference type="ARBA" id="ARBA00022912"/>
    </source>
</evidence>
<keyword evidence="2" id="KW-0904">Protein phosphatase</keyword>
<dbReference type="FunFam" id="3.90.190.10:FF:000157">
    <property type="entry name" value="Protein-tyrosine phosphatase"/>
    <property type="match status" value="1"/>
</dbReference>
<evidence type="ECO:0000313" key="6">
    <source>
        <dbReference type="EMBL" id="CAI2360506.1"/>
    </source>
</evidence>
<evidence type="ECO:0000259" key="4">
    <source>
        <dbReference type="PROSITE" id="PS50054"/>
    </source>
</evidence>
<gene>
    <name evidence="6" type="ORF">ECRASSUSDP1_LOCUS1810</name>
</gene>
<sequence>MGICTSRKNVQDTRKISSEAFALKGNFVCKFCGGKKCSKENWKKCKNPAIKGLHSNWINSNIIASQRLSDRLIEEYKIADQFKKMHVKAIFNLQEPGEHASCGDGLVNEKLGFSYTPEKLQHGGVSVYLFHWRDLTNPKFSDLMKNVTLIDYHISRGEKILVHCHAGQGRTAVVIATYLLYKNITTTVDDTIKYIRDKRPQCLKKYYNKKFLHEVKENLDQCRQMFPKKGEAWTITVEDIIKNQLIYFHGPERIKYRHIPKVIDLSLAKLTQLIKGGHYTCEEIIDCFTLNENLKQKFQFDKELEALKEDINNGDWHSLIQSSSEPKVIAQLFLDFCEELSAPVVSIHHLKDVDTAYKHSFNKYSNTEEGDDKKALHEIFENDVRVNKKKVTFTTICRVLSFILLFSDCADQSLLVDRIVVALMHKKAHVGETSFAGRSFISSVADEDEDINILSSVLKMGNNRPTKLPLIGSQSVSNNARFGVGIMTPAERRVNDFLEQINQLDEEDQEVFIKKLDMISVEADDHLKSLGLSPARQRFREIIPEEPESGVVADDNIIELEEVKENLHNSKTPFQDSSETPKQTDEDDASEEIVSRNKGLTVEKRGHENEQEVGK</sequence>
<organism evidence="6 7">
    <name type="scientific">Euplotes crassus</name>
    <dbReference type="NCBI Taxonomy" id="5936"/>
    <lineage>
        <taxon>Eukaryota</taxon>
        <taxon>Sar</taxon>
        <taxon>Alveolata</taxon>
        <taxon>Ciliophora</taxon>
        <taxon>Intramacronucleata</taxon>
        <taxon>Spirotrichea</taxon>
        <taxon>Hypotrichia</taxon>
        <taxon>Euplotida</taxon>
        <taxon>Euplotidae</taxon>
        <taxon>Moneuplotes</taxon>
    </lineage>
</organism>
<dbReference type="Gene3D" id="3.90.190.10">
    <property type="entry name" value="Protein tyrosine phosphatase superfamily"/>
    <property type="match status" value="1"/>
</dbReference>
<dbReference type="InterPro" id="IPR003595">
    <property type="entry name" value="Tyr_Pase_cat"/>
</dbReference>
<dbReference type="PANTHER" id="PTHR23339">
    <property type="entry name" value="TYROSINE SPECIFIC PROTEIN PHOSPHATASE AND DUAL SPECIFICITY PROTEIN PHOSPHATASE"/>
    <property type="match status" value="1"/>
</dbReference>
<feature type="domain" description="Tyrosine specific protein phosphatases" evidence="5">
    <location>
        <begin position="138"/>
        <end position="200"/>
    </location>
</feature>
<keyword evidence="1" id="KW-0378">Hydrolase</keyword>
<proteinExistence type="predicted"/>
<evidence type="ECO:0000256" key="3">
    <source>
        <dbReference type="SAM" id="MobiDB-lite"/>
    </source>
</evidence>
<evidence type="ECO:0000259" key="5">
    <source>
        <dbReference type="PROSITE" id="PS50056"/>
    </source>
</evidence>
<dbReference type="PROSITE" id="PS50056">
    <property type="entry name" value="TYR_PHOSPHATASE_2"/>
    <property type="match status" value="1"/>
</dbReference>
<dbReference type="InterPro" id="IPR029021">
    <property type="entry name" value="Prot-tyrosine_phosphatase-like"/>
</dbReference>
<feature type="domain" description="Tyrosine-protein phosphatase" evidence="4">
    <location>
        <begin position="54"/>
        <end position="221"/>
    </location>
</feature>
<dbReference type="SMART" id="SM00404">
    <property type="entry name" value="PTPc_motif"/>
    <property type="match status" value="1"/>
</dbReference>
<comment type="caution">
    <text evidence="6">The sequence shown here is derived from an EMBL/GenBank/DDBJ whole genome shotgun (WGS) entry which is preliminary data.</text>
</comment>
<dbReference type="PROSITE" id="PS50054">
    <property type="entry name" value="TYR_PHOSPHATASE_DUAL"/>
    <property type="match status" value="1"/>
</dbReference>
<keyword evidence="7" id="KW-1185">Reference proteome</keyword>
<feature type="region of interest" description="Disordered" evidence="3">
    <location>
        <begin position="565"/>
        <end position="615"/>
    </location>
</feature>
<dbReference type="EMBL" id="CAMPGE010001706">
    <property type="protein sequence ID" value="CAI2360506.1"/>
    <property type="molecule type" value="Genomic_DNA"/>
</dbReference>
<protein>
    <submittedName>
        <fullName evidence="6">Uncharacterized protein</fullName>
    </submittedName>
</protein>
<dbReference type="InterPro" id="IPR016130">
    <property type="entry name" value="Tyr_Pase_AS"/>
</dbReference>
<evidence type="ECO:0000256" key="1">
    <source>
        <dbReference type="ARBA" id="ARBA00022801"/>
    </source>
</evidence>
<feature type="compositionally biased region" description="Basic and acidic residues" evidence="3">
    <location>
        <begin position="601"/>
        <end position="615"/>
    </location>
</feature>
<dbReference type="PROSITE" id="PS00383">
    <property type="entry name" value="TYR_PHOSPHATASE_1"/>
    <property type="match status" value="1"/>
</dbReference>
<dbReference type="Pfam" id="PF00782">
    <property type="entry name" value="DSPc"/>
    <property type="match status" value="1"/>
</dbReference>
<dbReference type="InterPro" id="IPR000387">
    <property type="entry name" value="Tyr_Pase_dom"/>
</dbReference>
<name>A0AAD1U5G0_EUPCR</name>
<reference evidence="6" key="1">
    <citation type="submission" date="2023-07" db="EMBL/GenBank/DDBJ databases">
        <authorList>
            <consortium name="AG Swart"/>
            <person name="Singh M."/>
            <person name="Singh A."/>
            <person name="Seah K."/>
            <person name="Emmerich C."/>
        </authorList>
    </citation>
    <scope>NUCLEOTIDE SEQUENCE</scope>
    <source>
        <strain evidence="6">DP1</strain>
    </source>
</reference>
<feature type="compositionally biased region" description="Polar residues" evidence="3">
    <location>
        <begin position="569"/>
        <end position="581"/>
    </location>
</feature>
<accession>A0AAD1U5G0</accession>